<feature type="region of interest" description="Disordered" evidence="4">
    <location>
        <begin position="1163"/>
        <end position="1261"/>
    </location>
</feature>
<dbReference type="Proteomes" id="UP001055219">
    <property type="component" value="Unassembled WGS sequence"/>
</dbReference>
<evidence type="ECO:0000259" key="6">
    <source>
        <dbReference type="Pfam" id="PF25772"/>
    </source>
</evidence>
<evidence type="ECO:0000259" key="5">
    <source>
        <dbReference type="Pfam" id="PF08161"/>
    </source>
</evidence>
<proteinExistence type="inferred from homology"/>
<dbReference type="InterPro" id="IPR052087">
    <property type="entry name" value="RRP12"/>
</dbReference>
<evidence type="ECO:0000256" key="4">
    <source>
        <dbReference type="SAM" id="MobiDB-lite"/>
    </source>
</evidence>
<feature type="compositionally biased region" description="Basic and acidic residues" evidence="4">
    <location>
        <begin position="1010"/>
        <end position="1020"/>
    </location>
</feature>
<dbReference type="InterPro" id="IPR012978">
    <property type="entry name" value="HEAT_RRP12"/>
</dbReference>
<evidence type="ECO:0000256" key="3">
    <source>
        <dbReference type="ARBA" id="ARBA00023242"/>
    </source>
</evidence>
<accession>A0A9P9Y0H4</accession>
<evidence type="ECO:0000313" key="7">
    <source>
        <dbReference type="EMBL" id="KAI6780873.1"/>
    </source>
</evidence>
<feature type="region of interest" description="Disordered" evidence="4">
    <location>
        <begin position="1128"/>
        <end position="1147"/>
    </location>
</feature>
<feature type="compositionally biased region" description="Gly residues" evidence="4">
    <location>
        <begin position="1209"/>
        <end position="1235"/>
    </location>
</feature>
<dbReference type="Gene3D" id="1.25.10.10">
    <property type="entry name" value="Leucine-rich Repeat Variant"/>
    <property type="match status" value="2"/>
</dbReference>
<dbReference type="InterPro" id="IPR011989">
    <property type="entry name" value="ARM-like"/>
</dbReference>
<protein>
    <submittedName>
        <fullName evidence="7">Ribosomal RNA-processing protein-like protein</fullName>
    </submittedName>
</protein>
<evidence type="ECO:0000256" key="2">
    <source>
        <dbReference type="ARBA" id="ARBA00007690"/>
    </source>
</evidence>
<feature type="region of interest" description="Disordered" evidence="4">
    <location>
        <begin position="993"/>
        <end position="1087"/>
    </location>
</feature>
<reference evidence="7" key="2">
    <citation type="submission" date="2022-07" db="EMBL/GenBank/DDBJ databases">
        <authorList>
            <person name="Goncalves M.F.M."/>
            <person name="Hilario S."/>
            <person name="Van De Peer Y."/>
            <person name="Esteves A.C."/>
            <person name="Alves A."/>
        </authorList>
    </citation>
    <scope>NUCLEOTIDE SEQUENCE</scope>
    <source>
        <strain evidence="7">MUM 19.33</strain>
    </source>
</reference>
<evidence type="ECO:0000256" key="1">
    <source>
        <dbReference type="ARBA" id="ARBA00004123"/>
    </source>
</evidence>
<feature type="compositionally biased region" description="Acidic residues" evidence="4">
    <location>
        <begin position="1129"/>
        <end position="1138"/>
    </location>
</feature>
<keyword evidence="8" id="KW-1185">Reference proteome</keyword>
<organism evidence="7 8">
    <name type="scientific">Emericellopsis cladophorae</name>
    <dbReference type="NCBI Taxonomy" id="2686198"/>
    <lineage>
        <taxon>Eukaryota</taxon>
        <taxon>Fungi</taxon>
        <taxon>Dikarya</taxon>
        <taxon>Ascomycota</taxon>
        <taxon>Pezizomycotina</taxon>
        <taxon>Sordariomycetes</taxon>
        <taxon>Hypocreomycetidae</taxon>
        <taxon>Hypocreales</taxon>
        <taxon>Bionectriaceae</taxon>
        <taxon>Emericellopsis</taxon>
    </lineage>
</organism>
<dbReference type="EMBL" id="JAGIXG020000027">
    <property type="protein sequence ID" value="KAI6780873.1"/>
    <property type="molecule type" value="Genomic_DNA"/>
</dbReference>
<dbReference type="AlphaFoldDB" id="A0A9P9Y0H4"/>
<feature type="compositionally biased region" description="Basic residues" evidence="4">
    <location>
        <begin position="1165"/>
        <end position="1175"/>
    </location>
</feature>
<dbReference type="PANTHER" id="PTHR48287:SF1">
    <property type="entry name" value="ARM REPEAT SUPERFAMILY PROTEIN"/>
    <property type="match status" value="1"/>
</dbReference>
<keyword evidence="3" id="KW-0539">Nucleus</keyword>
<feature type="compositionally biased region" description="Acidic residues" evidence="4">
    <location>
        <begin position="1050"/>
        <end position="1062"/>
    </location>
</feature>
<evidence type="ECO:0000313" key="8">
    <source>
        <dbReference type="Proteomes" id="UP001055219"/>
    </source>
</evidence>
<name>A0A9P9Y0H4_9HYPO</name>
<feature type="compositionally biased region" description="Basic residues" evidence="4">
    <location>
        <begin position="998"/>
        <end position="1009"/>
    </location>
</feature>
<dbReference type="Pfam" id="PF25772">
    <property type="entry name" value="HEAT_RRP12_N"/>
    <property type="match status" value="1"/>
</dbReference>
<reference evidence="7" key="1">
    <citation type="journal article" date="2021" name="J Fungi (Basel)">
        <title>Genomic and Metabolomic Analyses of the Marine Fungus Emericellopsis cladophorae: Insights into Saltwater Adaptability Mechanisms and Its Biosynthetic Potential.</title>
        <authorList>
            <person name="Goncalves M.F.M."/>
            <person name="Hilario S."/>
            <person name="Van de Peer Y."/>
            <person name="Esteves A.C."/>
            <person name="Alves A."/>
        </authorList>
    </citation>
    <scope>NUCLEOTIDE SEQUENCE</scope>
    <source>
        <strain evidence="7">MUM 19.33</strain>
    </source>
</reference>
<dbReference type="InterPro" id="IPR057860">
    <property type="entry name" value="HEAT_RRP12_N"/>
</dbReference>
<gene>
    <name evidence="7" type="ORF">J7T54_007353</name>
</gene>
<sequence>MATNQGPTLEEKLDKIKSPGLQSQSTNVLALQSVESTIKEQKLRPDSNTYFSAILGVLRSLIGNGENVDTKKIQPFVYLLDVVTPYAPEALLRSRFTQVFELLVPVLSIQEAEASLLRASLGCLESLLVVQDARSWELPQTSPSPRRGVTGLLTFSLDPRPKIRRRAQDAIKKVLRNPPPSPSLDHPAADLIAHWAAQHLEELVKERKGRKGDAGNDPAMIHGLQLVKTVAVASGGWPSKEIESLCEMLLGIAKTGNEYMTMAVFEIFEEIFEGMTDEVSSAKLPRLMDIISQLRPADNDTQLVPPWVAILSRGYEVSARIEPDDTFQKLPEIFAMVSRFLGSPSENIRISASECLASFMANCVPESVILDASIYDEKTIEKIAKTAESLLTVQYQAAWLQTFHVLGAMFDALRWRSAPSLLNVTKVVCEIRDSPSFRSKKEADTVLGKAIRAMGPETVLTILPLNLDTTSGGPTARAWMMPVLRDYVSNTNLSYFKNQLVPLSNQLHQMALVRAKADKGMEAKIYETLVQQVWETLPGFCDLPLDLPEAFDQSFGETLGTVLYEREGLRLVVCRALKVLVESNKAIATDDEGEENLVLQHRITRQAAKENLTILGGLGENVLPVLFNIYTETLPQSRGPILQTIDAFLSITPVAKVTSTFDGICQMLAGELQKQPAEKDKSQQQAKGKDHMPSAAQALMDLVITIAIYLPRESFGALFEIASIVINRQAEPQLQKKAYKLIPRLVESETGKAALKERSAELQQLLVSSKETVSSPARRERLAAISALLLFIPDDSLHFIPTVLEEVVMCCKENNESARERAYELLVQMGQRMIDAHGTTIDRTKIPKMGPDAPPAQASIDEYLVMMNAGLMGDSATSISACITALSRVLFAFRNELQKESIAELVSTMDIFLTHKNREIVKSCLGFVKTCVISLPVEIVMPRLSTLVPNLIVWSHEHKGHFKSKVKNILERMIRRFGFDNVNNHCPEADKKLLTNIRKTKERAKRKKDAAKQSRDGGDKEEQDDSENEGKGGQYDDAYDQALYSSDSDSGSDDEDDDDNDNEAAAPRARKPQKGGKTYIVEDEDEPLDLLDKTALANISSVKPSKMRRPTKSKVKVDLDGKLILGGGDGDDAMDVDGEATQPENSGVGAYVAALKGKDVATRGRGGKLKFSNKRRGPDDDEEVEMDEADAVAVKNKMSPRGGSKFRGRGGPGSGGRGGRGGAGHGGRNGKGGIAAGRRGLGVEKKKGHSPGGVGKPRGRR</sequence>
<dbReference type="Pfam" id="PF08161">
    <property type="entry name" value="RRP12_HEAT"/>
    <property type="match status" value="1"/>
</dbReference>
<dbReference type="PANTHER" id="PTHR48287">
    <property type="entry name" value="ARM REPEAT SUPERFAMILY PROTEIN"/>
    <property type="match status" value="1"/>
</dbReference>
<dbReference type="OrthoDB" id="2192888at2759"/>
<comment type="caution">
    <text evidence="7">The sequence shown here is derived from an EMBL/GenBank/DDBJ whole genome shotgun (WGS) entry which is preliminary data.</text>
</comment>
<dbReference type="InterPro" id="IPR016024">
    <property type="entry name" value="ARM-type_fold"/>
</dbReference>
<feature type="compositionally biased region" description="Gly residues" evidence="4">
    <location>
        <begin position="1250"/>
        <end position="1261"/>
    </location>
</feature>
<comment type="subcellular location">
    <subcellularLocation>
        <location evidence="1">Nucleus</location>
    </subcellularLocation>
</comment>
<dbReference type="SUPFAM" id="SSF48371">
    <property type="entry name" value="ARM repeat"/>
    <property type="match status" value="1"/>
</dbReference>
<dbReference type="GeneID" id="75833828"/>
<dbReference type="RefSeq" id="XP_051361729.1">
    <property type="nucleotide sequence ID" value="XM_051507045.1"/>
</dbReference>
<dbReference type="GO" id="GO:0005634">
    <property type="term" value="C:nucleus"/>
    <property type="evidence" value="ECO:0007669"/>
    <property type="project" value="UniProtKB-SubCell"/>
</dbReference>
<feature type="compositionally biased region" description="Acidic residues" evidence="4">
    <location>
        <begin position="1179"/>
        <end position="1190"/>
    </location>
</feature>
<feature type="domain" description="RRP12 N-terminal HEAT" evidence="6">
    <location>
        <begin position="30"/>
        <end position="278"/>
    </location>
</feature>
<feature type="domain" description="RRP12 HEAT" evidence="5">
    <location>
        <begin position="343"/>
        <end position="633"/>
    </location>
</feature>
<comment type="similarity">
    <text evidence="2">Belongs to the RRP12 family.</text>
</comment>